<evidence type="ECO:0000313" key="2">
    <source>
        <dbReference type="Proteomes" id="UP000322214"/>
    </source>
</evidence>
<keyword evidence="2" id="KW-1185">Reference proteome</keyword>
<proteinExistence type="predicted"/>
<accession>A0A5B9P8I6</accession>
<dbReference type="Proteomes" id="UP000322214">
    <property type="component" value="Chromosome"/>
</dbReference>
<dbReference type="STRING" id="980251.GCA_001642875_04030"/>
<sequence length="86" mass="10189">MKKAKTQLNQEQLDRVIQMAWEDRTTFDAIRIQFGLQSGEVIKLMRANLKPTSFRLWRKRTVGRNTKHLAKRNFVVGRFRCPSQRG</sequence>
<name>A0A5B9P8I6_9BACT</name>
<dbReference type="AlphaFoldDB" id="A0A5B9P8I6"/>
<organism evidence="1 2">
    <name type="scientific">Mariniblastus fucicola</name>
    <dbReference type="NCBI Taxonomy" id="980251"/>
    <lineage>
        <taxon>Bacteria</taxon>
        <taxon>Pseudomonadati</taxon>
        <taxon>Planctomycetota</taxon>
        <taxon>Planctomycetia</taxon>
        <taxon>Pirellulales</taxon>
        <taxon>Pirellulaceae</taxon>
        <taxon>Mariniblastus</taxon>
    </lineage>
</organism>
<protein>
    <recommendedName>
        <fullName evidence="3">TIGR03643 family protein</fullName>
    </recommendedName>
</protein>
<evidence type="ECO:0000313" key="1">
    <source>
        <dbReference type="EMBL" id="QEG23037.1"/>
    </source>
</evidence>
<dbReference type="InterPro" id="IPR019882">
    <property type="entry name" value="CHP03643"/>
</dbReference>
<dbReference type="EMBL" id="CP042912">
    <property type="protein sequence ID" value="QEG23037.1"/>
    <property type="molecule type" value="Genomic_DNA"/>
</dbReference>
<evidence type="ECO:0008006" key="3">
    <source>
        <dbReference type="Google" id="ProtNLM"/>
    </source>
</evidence>
<dbReference type="NCBIfam" id="TIGR03643">
    <property type="entry name" value="TIGR03643 family protein"/>
    <property type="match status" value="1"/>
</dbReference>
<dbReference type="OrthoDB" id="289296at2"/>
<dbReference type="KEGG" id="mff:MFFC18_29290"/>
<reference evidence="1 2" key="1">
    <citation type="submission" date="2019-08" db="EMBL/GenBank/DDBJ databases">
        <title>Deep-cultivation of Planctomycetes and their phenomic and genomic characterization uncovers novel biology.</title>
        <authorList>
            <person name="Wiegand S."/>
            <person name="Jogler M."/>
            <person name="Boedeker C."/>
            <person name="Pinto D."/>
            <person name="Vollmers J."/>
            <person name="Rivas-Marin E."/>
            <person name="Kohn T."/>
            <person name="Peeters S.H."/>
            <person name="Heuer A."/>
            <person name="Rast P."/>
            <person name="Oberbeckmann S."/>
            <person name="Bunk B."/>
            <person name="Jeske O."/>
            <person name="Meyerdierks A."/>
            <person name="Storesund J.E."/>
            <person name="Kallscheuer N."/>
            <person name="Luecker S."/>
            <person name="Lage O.M."/>
            <person name="Pohl T."/>
            <person name="Merkel B.J."/>
            <person name="Hornburger P."/>
            <person name="Mueller R.-W."/>
            <person name="Bruemmer F."/>
            <person name="Labrenz M."/>
            <person name="Spormann A.M."/>
            <person name="Op den Camp H."/>
            <person name="Overmann J."/>
            <person name="Amann R."/>
            <person name="Jetten M.S.M."/>
            <person name="Mascher T."/>
            <person name="Medema M.H."/>
            <person name="Devos D.P."/>
            <person name="Kaster A.-K."/>
            <person name="Ovreas L."/>
            <person name="Rohde M."/>
            <person name="Galperin M.Y."/>
            <person name="Jogler C."/>
        </authorList>
    </citation>
    <scope>NUCLEOTIDE SEQUENCE [LARGE SCALE GENOMIC DNA]</scope>
    <source>
        <strain evidence="1 2">FC18</strain>
    </source>
</reference>
<dbReference type="RefSeq" id="WP_075086035.1">
    <property type="nucleotide sequence ID" value="NZ_CP042912.1"/>
</dbReference>
<dbReference type="Pfam" id="PF10985">
    <property type="entry name" value="DUF2805"/>
    <property type="match status" value="1"/>
</dbReference>
<gene>
    <name evidence="1" type="ORF">MFFC18_29290</name>
</gene>